<dbReference type="GeneID" id="30154921"/>
<feature type="transmembrane region" description="Helical" evidence="1">
    <location>
        <begin position="42"/>
        <end position="62"/>
    </location>
</feature>
<accession>A0A1E3HTP2</accession>
<dbReference type="RefSeq" id="XP_018994529.1">
    <property type="nucleotide sequence ID" value="XM_019137503.1"/>
</dbReference>
<feature type="transmembrane region" description="Helical" evidence="1">
    <location>
        <begin position="12"/>
        <end position="30"/>
    </location>
</feature>
<reference evidence="2 3" key="1">
    <citation type="submission" date="2016-06" db="EMBL/GenBank/DDBJ databases">
        <title>Evolution of pathogenesis and genome organization in the Tremellales.</title>
        <authorList>
            <person name="Cuomo C."/>
            <person name="Litvintseva A."/>
            <person name="Heitman J."/>
            <person name="Chen Y."/>
            <person name="Sun S."/>
            <person name="Springer D."/>
            <person name="Dromer F."/>
            <person name="Young S."/>
            <person name="Zeng Q."/>
            <person name="Chapman S."/>
            <person name="Gujja S."/>
            <person name="Saif S."/>
            <person name="Birren B."/>
        </authorList>
    </citation>
    <scope>NUCLEOTIDE SEQUENCE [LARGE SCALE GENOMIC DNA]</scope>
    <source>
        <strain evidence="2 3">CBS 6039</strain>
    </source>
</reference>
<comment type="caution">
    <text evidence="2">The sequence shown here is derived from an EMBL/GenBank/DDBJ whole genome shotgun (WGS) entry which is preliminary data.</text>
</comment>
<evidence type="ECO:0000313" key="3">
    <source>
        <dbReference type="Proteomes" id="UP000094065"/>
    </source>
</evidence>
<proteinExistence type="predicted"/>
<protein>
    <submittedName>
        <fullName evidence="2">Uncharacterized protein</fullName>
    </submittedName>
</protein>
<evidence type="ECO:0000313" key="2">
    <source>
        <dbReference type="EMBL" id="ODN79682.1"/>
    </source>
</evidence>
<sequence length="115" mass="13346">MPLRKLYLQDLFAFSYIYTFLLRLLLVHKFGASCSPAHKPIVILHVYTFLCILFIISSRLLAPCFTQGLRASLQPLSPTLYLSVLLHYITTTTQSRTIYTVYYREEGWGCCIMTR</sequence>
<dbReference type="AlphaFoldDB" id="A0A1E3HTP2"/>
<keyword evidence="1" id="KW-0812">Transmembrane</keyword>
<keyword evidence="1" id="KW-0472">Membrane</keyword>
<dbReference type="Proteomes" id="UP000094065">
    <property type="component" value="Unassembled WGS sequence"/>
</dbReference>
<dbReference type="EMBL" id="AWGJ01000005">
    <property type="protein sequence ID" value="ODN79682.1"/>
    <property type="molecule type" value="Genomic_DNA"/>
</dbReference>
<gene>
    <name evidence="2" type="ORF">L202_03612</name>
</gene>
<organism evidence="2 3">
    <name type="scientific">Cryptococcus amylolentus CBS 6039</name>
    <dbReference type="NCBI Taxonomy" id="1295533"/>
    <lineage>
        <taxon>Eukaryota</taxon>
        <taxon>Fungi</taxon>
        <taxon>Dikarya</taxon>
        <taxon>Basidiomycota</taxon>
        <taxon>Agaricomycotina</taxon>
        <taxon>Tremellomycetes</taxon>
        <taxon>Tremellales</taxon>
        <taxon>Cryptococcaceae</taxon>
        <taxon>Cryptococcus</taxon>
    </lineage>
</organism>
<keyword evidence="1" id="KW-1133">Transmembrane helix</keyword>
<name>A0A1E3HTP2_9TREE</name>
<evidence type="ECO:0000256" key="1">
    <source>
        <dbReference type="SAM" id="Phobius"/>
    </source>
</evidence>
<keyword evidence="3" id="KW-1185">Reference proteome</keyword>